<accession>A0A175YBN7</accession>
<dbReference type="Proteomes" id="UP000077755">
    <property type="component" value="Chromosome 4"/>
</dbReference>
<organism evidence="1 2">
    <name type="scientific">Daucus carota subsp. sativus</name>
    <name type="common">Carrot</name>
    <dbReference type="NCBI Taxonomy" id="79200"/>
    <lineage>
        <taxon>Eukaryota</taxon>
        <taxon>Viridiplantae</taxon>
        <taxon>Streptophyta</taxon>
        <taxon>Embryophyta</taxon>
        <taxon>Tracheophyta</taxon>
        <taxon>Spermatophyta</taxon>
        <taxon>Magnoliopsida</taxon>
        <taxon>eudicotyledons</taxon>
        <taxon>Gunneridae</taxon>
        <taxon>Pentapetalae</taxon>
        <taxon>asterids</taxon>
        <taxon>campanulids</taxon>
        <taxon>Apiales</taxon>
        <taxon>Apiaceae</taxon>
        <taxon>Apioideae</taxon>
        <taxon>Scandiceae</taxon>
        <taxon>Daucinae</taxon>
        <taxon>Daucus</taxon>
        <taxon>Daucus sect. Daucus</taxon>
    </lineage>
</organism>
<evidence type="ECO:0000313" key="1">
    <source>
        <dbReference type="EMBL" id="WOG95230.1"/>
    </source>
</evidence>
<name>A0A175YBN7_DAUCS</name>
<sequence length="67" mass="7606">MFRGRQCLSLRELCQDTLCTIRFAEFNSGPEAYPMQHLFLMENIETKDFKLLGSGSGLGMVRPSMMA</sequence>
<keyword evidence="2" id="KW-1185">Reference proteome</keyword>
<proteinExistence type="predicted"/>
<protein>
    <submittedName>
        <fullName evidence="1">Uncharacterized protein</fullName>
    </submittedName>
</protein>
<gene>
    <name evidence="1" type="ORF">DCAR_0414538</name>
</gene>
<evidence type="ECO:0000313" key="2">
    <source>
        <dbReference type="Proteomes" id="UP000077755"/>
    </source>
</evidence>
<reference evidence="1" key="1">
    <citation type="journal article" date="2016" name="Nat. Genet.">
        <title>A high-quality carrot genome assembly provides new insights into carotenoid accumulation and asterid genome evolution.</title>
        <authorList>
            <person name="Iorizzo M."/>
            <person name="Ellison S."/>
            <person name="Senalik D."/>
            <person name="Zeng P."/>
            <person name="Satapoomin P."/>
            <person name="Huang J."/>
            <person name="Bowman M."/>
            <person name="Iovene M."/>
            <person name="Sanseverino W."/>
            <person name="Cavagnaro P."/>
            <person name="Yildiz M."/>
            <person name="Macko-Podgorni A."/>
            <person name="Moranska E."/>
            <person name="Grzebelus E."/>
            <person name="Grzebelus D."/>
            <person name="Ashrafi H."/>
            <person name="Zheng Z."/>
            <person name="Cheng S."/>
            <person name="Spooner D."/>
            <person name="Van Deynze A."/>
            <person name="Simon P."/>
        </authorList>
    </citation>
    <scope>NUCLEOTIDE SEQUENCE</scope>
    <source>
        <tissue evidence="1">Leaf</tissue>
    </source>
</reference>
<reference evidence="1" key="2">
    <citation type="submission" date="2022-03" db="EMBL/GenBank/DDBJ databases">
        <title>Draft title - Genomic analysis of global carrot germplasm unveils the trajectory of domestication and the origin of high carotenoid orange carrot.</title>
        <authorList>
            <person name="Iorizzo M."/>
            <person name="Ellison S."/>
            <person name="Senalik D."/>
            <person name="Macko-Podgorni A."/>
            <person name="Grzebelus D."/>
            <person name="Bostan H."/>
            <person name="Rolling W."/>
            <person name="Curaba J."/>
            <person name="Simon P."/>
        </authorList>
    </citation>
    <scope>NUCLEOTIDE SEQUENCE</scope>
    <source>
        <tissue evidence="1">Leaf</tissue>
    </source>
</reference>
<dbReference type="EMBL" id="CP093346">
    <property type="protein sequence ID" value="WOG95230.1"/>
    <property type="molecule type" value="Genomic_DNA"/>
</dbReference>
<dbReference type="AlphaFoldDB" id="A0A175YBN7"/>
<dbReference type="Gramene" id="KZM80925">
    <property type="protein sequence ID" value="KZM80925"/>
    <property type="gene ID" value="DCAR_031464"/>
</dbReference>